<dbReference type="FunFam" id="2.40.70.10:FF:000225">
    <property type="entry name" value="Predicted protein"/>
    <property type="match status" value="1"/>
</dbReference>
<dbReference type="PROSITE" id="PS00141">
    <property type="entry name" value="ASP_PROTEASE"/>
    <property type="match status" value="1"/>
</dbReference>
<keyword evidence="14" id="KW-1185">Reference proteome</keyword>
<feature type="domain" description="Peptidase A1" evidence="12">
    <location>
        <begin position="261"/>
        <end position="728"/>
    </location>
</feature>
<feature type="compositionally biased region" description="Basic and acidic residues" evidence="10">
    <location>
        <begin position="1"/>
        <end position="11"/>
    </location>
</feature>
<keyword evidence="4" id="KW-0732">Signal</keyword>
<feature type="compositionally biased region" description="Polar residues" evidence="10">
    <location>
        <begin position="12"/>
        <end position="21"/>
    </location>
</feature>
<dbReference type="PROSITE" id="PS51767">
    <property type="entry name" value="PEPTIDASE_A1"/>
    <property type="match status" value="1"/>
</dbReference>
<dbReference type="InterPro" id="IPR001461">
    <property type="entry name" value="Aspartic_peptidase_A1"/>
</dbReference>
<reference evidence="13 14" key="1">
    <citation type="submission" date="2024-10" db="EMBL/GenBank/DDBJ databases">
        <title>Updated reference genomes for cyclostephanoid diatoms.</title>
        <authorList>
            <person name="Roberts W.R."/>
            <person name="Alverson A.J."/>
        </authorList>
    </citation>
    <scope>NUCLEOTIDE SEQUENCE [LARGE SCALE GENOMIC DNA]</scope>
    <source>
        <strain evidence="13 14">AJA010-31</strain>
    </source>
</reference>
<evidence type="ECO:0000256" key="4">
    <source>
        <dbReference type="ARBA" id="ARBA00022729"/>
    </source>
</evidence>
<evidence type="ECO:0000256" key="8">
    <source>
        <dbReference type="ARBA" id="ARBA00046288"/>
    </source>
</evidence>
<keyword evidence="3 11" id="KW-0812">Transmembrane</keyword>
<evidence type="ECO:0000256" key="2">
    <source>
        <dbReference type="ARBA" id="ARBA00022670"/>
    </source>
</evidence>
<dbReference type="PANTHER" id="PTHR13683">
    <property type="entry name" value="ASPARTYL PROTEASES"/>
    <property type="match status" value="1"/>
</dbReference>
<dbReference type="PRINTS" id="PR00792">
    <property type="entry name" value="PEPSIN"/>
</dbReference>
<keyword evidence="5 9" id="KW-0378">Hydrolase</keyword>
<dbReference type="Proteomes" id="UP001530400">
    <property type="component" value="Unassembled WGS sequence"/>
</dbReference>
<proteinExistence type="inferred from homology"/>
<dbReference type="GO" id="GO:0004190">
    <property type="term" value="F:aspartic-type endopeptidase activity"/>
    <property type="evidence" value="ECO:0007669"/>
    <property type="project" value="UniProtKB-KW"/>
</dbReference>
<dbReference type="Pfam" id="PF14543">
    <property type="entry name" value="TAXi_N"/>
    <property type="match status" value="1"/>
</dbReference>
<evidence type="ECO:0000256" key="3">
    <source>
        <dbReference type="ARBA" id="ARBA00022692"/>
    </source>
</evidence>
<comment type="subcellular location">
    <subcellularLocation>
        <location evidence="8">Endomembrane system</location>
        <topology evidence="8">Single-pass type I membrane protein</topology>
    </subcellularLocation>
</comment>
<feature type="compositionally biased region" description="Polar residues" evidence="10">
    <location>
        <begin position="866"/>
        <end position="875"/>
    </location>
</feature>
<dbReference type="SUPFAM" id="SSF50630">
    <property type="entry name" value="Acid proteases"/>
    <property type="match status" value="1"/>
</dbReference>
<evidence type="ECO:0000256" key="10">
    <source>
        <dbReference type="SAM" id="MobiDB-lite"/>
    </source>
</evidence>
<dbReference type="EMBL" id="JALLPJ020000859">
    <property type="protein sequence ID" value="KAL3781152.1"/>
    <property type="molecule type" value="Genomic_DNA"/>
</dbReference>
<feature type="region of interest" description="Disordered" evidence="10">
    <location>
        <begin position="841"/>
        <end position="891"/>
    </location>
</feature>
<dbReference type="InterPro" id="IPR032861">
    <property type="entry name" value="TAXi_N"/>
</dbReference>
<accession>A0ABD3NZH0</accession>
<dbReference type="GO" id="GO:0012505">
    <property type="term" value="C:endomembrane system"/>
    <property type="evidence" value="ECO:0007669"/>
    <property type="project" value="UniProtKB-SubCell"/>
</dbReference>
<keyword evidence="2 9" id="KW-0645">Protease</keyword>
<evidence type="ECO:0000256" key="11">
    <source>
        <dbReference type="SAM" id="Phobius"/>
    </source>
</evidence>
<dbReference type="InterPro" id="IPR021109">
    <property type="entry name" value="Peptidase_aspartic_dom_sf"/>
</dbReference>
<gene>
    <name evidence="13" type="ORF">ACHAWO_010560</name>
</gene>
<evidence type="ECO:0000313" key="14">
    <source>
        <dbReference type="Proteomes" id="UP001530400"/>
    </source>
</evidence>
<evidence type="ECO:0000256" key="7">
    <source>
        <dbReference type="ARBA" id="ARBA00023136"/>
    </source>
</evidence>
<feature type="transmembrane region" description="Helical" evidence="11">
    <location>
        <begin position="63"/>
        <end position="86"/>
    </location>
</feature>
<feature type="region of interest" description="Disordered" evidence="10">
    <location>
        <begin position="1"/>
        <end position="21"/>
    </location>
</feature>
<dbReference type="InterPro" id="IPR033121">
    <property type="entry name" value="PEPTIDASE_A1"/>
</dbReference>
<feature type="region of interest" description="Disordered" evidence="10">
    <location>
        <begin position="207"/>
        <end position="245"/>
    </location>
</feature>
<evidence type="ECO:0000259" key="12">
    <source>
        <dbReference type="PROSITE" id="PS51767"/>
    </source>
</evidence>
<evidence type="ECO:0000256" key="5">
    <source>
        <dbReference type="ARBA" id="ARBA00022801"/>
    </source>
</evidence>
<dbReference type="AlphaFoldDB" id="A0ABD3NZH0"/>
<name>A0ABD3NZH0_9STRA</name>
<keyword evidence="7 11" id="KW-0472">Membrane</keyword>
<comment type="similarity">
    <text evidence="1 9">Belongs to the peptidase A1 family.</text>
</comment>
<comment type="caution">
    <text evidence="13">The sequence shown here is derived from an EMBL/GenBank/DDBJ whole genome shotgun (WGS) entry which is preliminary data.</text>
</comment>
<dbReference type="InterPro" id="IPR001969">
    <property type="entry name" value="Aspartic_peptidase_AS"/>
</dbReference>
<keyword evidence="6 11" id="KW-1133">Transmembrane helix</keyword>
<dbReference type="Gene3D" id="2.40.70.10">
    <property type="entry name" value="Acid Proteases"/>
    <property type="match status" value="2"/>
</dbReference>
<evidence type="ECO:0000256" key="6">
    <source>
        <dbReference type="ARBA" id="ARBA00022989"/>
    </source>
</evidence>
<evidence type="ECO:0000256" key="1">
    <source>
        <dbReference type="ARBA" id="ARBA00007447"/>
    </source>
</evidence>
<dbReference type="GO" id="GO:0006508">
    <property type="term" value="P:proteolysis"/>
    <property type="evidence" value="ECO:0007669"/>
    <property type="project" value="UniProtKB-KW"/>
</dbReference>
<organism evidence="13 14">
    <name type="scientific">Cyclotella atomus</name>
    <dbReference type="NCBI Taxonomy" id="382360"/>
    <lineage>
        <taxon>Eukaryota</taxon>
        <taxon>Sar</taxon>
        <taxon>Stramenopiles</taxon>
        <taxon>Ochrophyta</taxon>
        <taxon>Bacillariophyta</taxon>
        <taxon>Coscinodiscophyceae</taxon>
        <taxon>Thalassiosirophycidae</taxon>
        <taxon>Stephanodiscales</taxon>
        <taxon>Stephanodiscaceae</taxon>
        <taxon>Cyclotella</taxon>
    </lineage>
</organism>
<dbReference type="PANTHER" id="PTHR13683:SF375">
    <property type="entry name" value="PEPTIDASE A1 DOMAIN-CONTAINING PROTEIN"/>
    <property type="match status" value="1"/>
</dbReference>
<evidence type="ECO:0000313" key="13">
    <source>
        <dbReference type="EMBL" id="KAL3781152.1"/>
    </source>
</evidence>
<sequence>MYNQRREDHDNMTMNFTPNDPYTYHSNMMQRRSPHLMSIQMNSNNNEDASTQLLRRKRKVKSLLVLSGVAFLAVICLDGVVQFTFFDDSIDDTMRHQHRAVVLSEAAMMGRHLTEDQVPIITPSQESSPIMNTMTSGLDIINASPFHRLPLLPKHALQHRQRRELMTARKPLPPHLRHDYNQDNMYNAGPELRRRMYPALNSDTGTIVDARMHRRQSGQRKSSQDQRKSRRNQQQEERRIQQQEETHLYETGALYQGYGTHYLDLYIGSPPQRQTVIVDTGSSITAFPCEGCADCGSSDGGKLRWHLDGVFERGASESYRESGCGGYGGGGDNAGTCGIGICTSKEDEDQKYCRLAVAYAEGSTWTAVEGSDVVYPSGPHEFALNEEEEREENGVGVGMADFGSEKKFEWDEFRLGFGCQTKVTGLFQTQLEDGIMGMDNRKGAFWLQLRDHYHNMGYVHDPADPFDPSQFSLCYDRQPMSSNLEAGVGSGSLTIGGSDPLLHGTPMVFAENVTPIEGWYTVKIKGMFLRSHGGTLADPYPDSNEVKYIRVDADEKDLNGAIQDGTGPIVDSGTTDTYLSASLKEPFNEAWKKAIGPDAEYSNEAVHLTPEQVHALPTVLLVLRGHISNAQHSSSEDNVPVGMVGHPNHASMLQLNPDDKTLNSISPNDIMVAIPPEHYMEESSKEKGRYKSRIYFSERMGDRSVLGSNFIMGHEVLFDNTAGRLGFAESHCDYERYIVEKGEMLKQALMEKGEGQVQAQQEMNVQQVASEVAAALVEGQQQQQVAVDIPAEVPAAPVQVEQAPAADQAQQQVVPAAPDAQQAAANQVGLDALATGIVQGNNAPQENVPEGAAPVQPDVALGDEGSSLTASGWSRKTQEVGGLRQEIRIPG</sequence>
<keyword evidence="9" id="KW-0064">Aspartyl protease</keyword>
<evidence type="ECO:0000256" key="9">
    <source>
        <dbReference type="RuleBase" id="RU000454"/>
    </source>
</evidence>
<protein>
    <recommendedName>
        <fullName evidence="12">Peptidase A1 domain-containing protein</fullName>
    </recommendedName>
</protein>
<feature type="compositionally biased region" description="Basic and acidic residues" evidence="10">
    <location>
        <begin position="222"/>
        <end position="245"/>
    </location>
</feature>